<organism evidence="1 2">
    <name type="scientific">Nannocystis exedens</name>
    <dbReference type="NCBI Taxonomy" id="54"/>
    <lineage>
        <taxon>Bacteria</taxon>
        <taxon>Pseudomonadati</taxon>
        <taxon>Myxococcota</taxon>
        <taxon>Polyangia</taxon>
        <taxon>Nannocystales</taxon>
        <taxon>Nannocystaceae</taxon>
        <taxon>Nannocystis</taxon>
    </lineage>
</organism>
<evidence type="ECO:0000313" key="1">
    <source>
        <dbReference type="EMBL" id="SFD59738.1"/>
    </source>
</evidence>
<sequence length="95" mass="10758">MVSLEPQVARLVDELAQYHGHRTLWLDRRGYLCHAEPEDDFEDIGYQYVATLFKPTGDELRATITHFTARRAARLGACPVPGAFHMHPVPVLMAI</sequence>
<name>A0A1I1TR73_9BACT</name>
<dbReference type="OrthoDB" id="5518624at2"/>
<protein>
    <submittedName>
        <fullName evidence="1">Uncharacterized protein</fullName>
    </submittedName>
</protein>
<proteinExistence type="predicted"/>
<reference evidence="2" key="1">
    <citation type="submission" date="2016-10" db="EMBL/GenBank/DDBJ databases">
        <authorList>
            <person name="Varghese N."/>
            <person name="Submissions S."/>
        </authorList>
    </citation>
    <scope>NUCLEOTIDE SEQUENCE [LARGE SCALE GENOMIC DNA]</scope>
    <source>
        <strain evidence="2">ATCC 25963</strain>
    </source>
</reference>
<accession>A0A1I1TR73</accession>
<dbReference type="RefSeq" id="WP_096333965.1">
    <property type="nucleotide sequence ID" value="NZ_FOMX01000002.1"/>
</dbReference>
<dbReference type="Proteomes" id="UP000199400">
    <property type="component" value="Unassembled WGS sequence"/>
</dbReference>
<dbReference type="AlphaFoldDB" id="A0A1I1TR73"/>
<evidence type="ECO:0000313" key="2">
    <source>
        <dbReference type="Proteomes" id="UP000199400"/>
    </source>
</evidence>
<dbReference type="EMBL" id="FOMX01000002">
    <property type="protein sequence ID" value="SFD59738.1"/>
    <property type="molecule type" value="Genomic_DNA"/>
</dbReference>
<keyword evidence="2" id="KW-1185">Reference proteome</keyword>
<gene>
    <name evidence="1" type="ORF">SAMN02745121_00805</name>
</gene>